<gene>
    <name evidence="3" type="ORF">J5N97_008684</name>
</gene>
<dbReference type="InterPro" id="IPR023393">
    <property type="entry name" value="START-like_dom_sf"/>
</dbReference>
<dbReference type="AlphaFoldDB" id="A0A9D5CWX7"/>
<dbReference type="PRINTS" id="PR00347">
    <property type="entry name" value="THAUMATIN"/>
</dbReference>
<protein>
    <recommendedName>
        <fullName evidence="2">Coenzyme Q-binding protein COQ10 START domain-containing protein</fullName>
    </recommendedName>
</protein>
<dbReference type="Pfam" id="PF03364">
    <property type="entry name" value="Polyketide_cyc"/>
    <property type="match status" value="1"/>
</dbReference>
<dbReference type="Pfam" id="PF00314">
    <property type="entry name" value="Thaumatin"/>
    <property type="match status" value="1"/>
</dbReference>
<dbReference type="InterPro" id="IPR017949">
    <property type="entry name" value="Thaumatin_CS"/>
</dbReference>
<name>A0A9D5CWX7_9LILI</name>
<dbReference type="PROSITE" id="PS00316">
    <property type="entry name" value="THAUMATIN_1"/>
    <property type="match status" value="1"/>
</dbReference>
<sequence>MASSKLLPLLLLILPLSYAATFEIVNQCPYTVWAAAVPAGRGTQLNSGQTWTINVNAGTTGGHVWGRTGCKFDASGHGSCQTGDCGGLLACQAYGNPPNTLAEFALNQEYNLDYNYISLLDGFNVPMDFSPTGGCMRGARCSADINGQCPAQLKASGGCNNPCTVFKTDNSTATLRSTRRASSPRAKRGEAEVNSTLRISCLLLDGPTEDDILASSGLDAVVFMRIFTFRLSSSLVPVLALIFVLDDDHPAFVFPEQMFAVVSVVDLYEDFLPWCQRSKIIRCNSDGSFDAELEIGFKFLVESYVSHVELQKSKYIKVHHVWSYSLGLHNWRIIIRSFKRVCTDEGLQGYDEQVKLQNTEDMMKRLRG</sequence>
<dbReference type="InterPro" id="IPR005031">
    <property type="entry name" value="COQ10_START"/>
</dbReference>
<dbReference type="OrthoDB" id="430315at2759"/>
<dbReference type="CDD" id="cd09217">
    <property type="entry name" value="TLP-P"/>
    <property type="match status" value="1"/>
</dbReference>
<keyword evidence="4" id="KW-1185">Reference proteome</keyword>
<keyword evidence="1" id="KW-0732">Signal</keyword>
<feature type="chain" id="PRO_5039368931" description="Coenzyme Q-binding protein COQ10 START domain-containing protein" evidence="1">
    <location>
        <begin position="20"/>
        <end position="368"/>
    </location>
</feature>
<dbReference type="SMART" id="SM00205">
    <property type="entry name" value="THN"/>
    <property type="match status" value="1"/>
</dbReference>
<evidence type="ECO:0000313" key="4">
    <source>
        <dbReference type="Proteomes" id="UP001085076"/>
    </source>
</evidence>
<accession>A0A9D5CWX7</accession>
<dbReference type="InterPro" id="IPR001938">
    <property type="entry name" value="Thaumatin"/>
</dbReference>
<feature type="domain" description="Coenzyme Q-binding protein COQ10 START" evidence="2">
    <location>
        <begin position="255"/>
        <end position="320"/>
    </location>
</feature>
<evidence type="ECO:0000256" key="1">
    <source>
        <dbReference type="SAM" id="SignalP"/>
    </source>
</evidence>
<comment type="caution">
    <text evidence="3">The sequence shown here is derived from an EMBL/GenBank/DDBJ whole genome shotgun (WGS) entry which is preliminary data.</text>
</comment>
<reference evidence="3" key="1">
    <citation type="submission" date="2021-03" db="EMBL/GenBank/DDBJ databases">
        <authorList>
            <person name="Li Z."/>
            <person name="Yang C."/>
        </authorList>
    </citation>
    <scope>NUCLEOTIDE SEQUENCE</scope>
    <source>
        <strain evidence="3">Dzin_1.0</strain>
        <tissue evidence="3">Leaf</tissue>
    </source>
</reference>
<dbReference type="InterPro" id="IPR037176">
    <property type="entry name" value="Osmotin/thaumatin-like_sf"/>
</dbReference>
<dbReference type="PROSITE" id="PS51367">
    <property type="entry name" value="THAUMATIN_2"/>
    <property type="match status" value="1"/>
</dbReference>
<feature type="signal peptide" evidence="1">
    <location>
        <begin position="1"/>
        <end position="19"/>
    </location>
</feature>
<dbReference type="Proteomes" id="UP001085076">
    <property type="component" value="Miscellaneous, Linkage group lg02"/>
</dbReference>
<evidence type="ECO:0000259" key="2">
    <source>
        <dbReference type="Pfam" id="PF03364"/>
    </source>
</evidence>
<dbReference type="Gene3D" id="3.30.530.20">
    <property type="match status" value="1"/>
</dbReference>
<dbReference type="PANTHER" id="PTHR31048">
    <property type="entry name" value="OS03G0233200 PROTEIN"/>
    <property type="match status" value="1"/>
</dbReference>
<reference evidence="3" key="2">
    <citation type="journal article" date="2022" name="Hortic Res">
        <title>The genome of Dioscorea zingiberensis sheds light on the biosynthesis, origin and evolution of the medicinally important diosgenin saponins.</title>
        <authorList>
            <person name="Li Y."/>
            <person name="Tan C."/>
            <person name="Li Z."/>
            <person name="Guo J."/>
            <person name="Li S."/>
            <person name="Chen X."/>
            <person name="Wang C."/>
            <person name="Dai X."/>
            <person name="Yang H."/>
            <person name="Song W."/>
            <person name="Hou L."/>
            <person name="Xu J."/>
            <person name="Tong Z."/>
            <person name="Xu A."/>
            <person name="Yuan X."/>
            <person name="Wang W."/>
            <person name="Yang Q."/>
            <person name="Chen L."/>
            <person name="Sun Z."/>
            <person name="Wang K."/>
            <person name="Pan B."/>
            <person name="Chen J."/>
            <person name="Bao Y."/>
            <person name="Liu F."/>
            <person name="Qi X."/>
            <person name="Gang D.R."/>
            <person name="Wen J."/>
            <person name="Li J."/>
        </authorList>
    </citation>
    <scope>NUCLEOTIDE SEQUENCE</scope>
    <source>
        <strain evidence="3">Dzin_1.0</strain>
    </source>
</reference>
<dbReference type="SUPFAM" id="SSF49870">
    <property type="entry name" value="Osmotin, thaumatin-like protein"/>
    <property type="match status" value="1"/>
</dbReference>
<proteinExistence type="predicted"/>
<organism evidence="3 4">
    <name type="scientific">Dioscorea zingiberensis</name>
    <dbReference type="NCBI Taxonomy" id="325984"/>
    <lineage>
        <taxon>Eukaryota</taxon>
        <taxon>Viridiplantae</taxon>
        <taxon>Streptophyta</taxon>
        <taxon>Embryophyta</taxon>
        <taxon>Tracheophyta</taxon>
        <taxon>Spermatophyta</taxon>
        <taxon>Magnoliopsida</taxon>
        <taxon>Liliopsida</taxon>
        <taxon>Dioscoreales</taxon>
        <taxon>Dioscoreaceae</taxon>
        <taxon>Dioscorea</taxon>
    </lineage>
</organism>
<dbReference type="Gene3D" id="2.60.110.10">
    <property type="entry name" value="Thaumatin"/>
    <property type="match status" value="1"/>
</dbReference>
<evidence type="ECO:0000313" key="3">
    <source>
        <dbReference type="EMBL" id="KAJ0980429.1"/>
    </source>
</evidence>
<dbReference type="EMBL" id="JAGGNH010000002">
    <property type="protein sequence ID" value="KAJ0980429.1"/>
    <property type="molecule type" value="Genomic_DNA"/>
</dbReference>
<dbReference type="SUPFAM" id="SSF55961">
    <property type="entry name" value="Bet v1-like"/>
    <property type="match status" value="1"/>
</dbReference>